<dbReference type="AlphaFoldDB" id="A0A086JEX1"/>
<dbReference type="VEuPathDB" id="ToxoDB:TGDOM2_211070"/>
<evidence type="ECO:0000313" key="1">
    <source>
        <dbReference type="EMBL" id="KFG30689.1"/>
    </source>
</evidence>
<gene>
    <name evidence="1" type="ORF">TGDOM2_211070</name>
</gene>
<sequence>MRGEKLTVGSSSASVVFAASAEREKVTAETTRDSRVRVARIFFRFACSEGIEERFPRPFREEARKGWTSFLAKSHCVSEKTRFSDSYFWRPPSPTRVQICRPASAVLSSIRGENSVSDSVVPVAFAIFRRSALFLRKKAGVRRTRRAPKECLLWRESAYLPSLLSTLGLSLRSSLVSSFPLSLLS</sequence>
<organism evidence="1 2">
    <name type="scientific">Toxoplasma gondii GAB2-2007-GAL-DOM2</name>
    <dbReference type="NCBI Taxonomy" id="1130820"/>
    <lineage>
        <taxon>Eukaryota</taxon>
        <taxon>Sar</taxon>
        <taxon>Alveolata</taxon>
        <taxon>Apicomplexa</taxon>
        <taxon>Conoidasida</taxon>
        <taxon>Coccidia</taxon>
        <taxon>Eucoccidiorida</taxon>
        <taxon>Eimeriorina</taxon>
        <taxon>Sarcocystidae</taxon>
        <taxon>Toxoplasma</taxon>
    </lineage>
</organism>
<reference evidence="1 2" key="1">
    <citation type="submission" date="2014-02" db="EMBL/GenBank/DDBJ databases">
        <authorList>
            <person name="Sibley D."/>
            <person name="Venepally P."/>
            <person name="Karamycheva S."/>
            <person name="Hadjithomas M."/>
            <person name="Khan A."/>
            <person name="Brunk B."/>
            <person name="Roos D."/>
            <person name="Caler E."/>
            <person name="Lorenzi H."/>
        </authorList>
    </citation>
    <scope>NUCLEOTIDE SEQUENCE [LARGE SCALE GENOMIC DNA]</scope>
    <source>
        <strain evidence="1 2">GAB2-2007-GAL-DOM2</strain>
    </source>
</reference>
<accession>A0A086JEX1</accession>
<dbReference type="Proteomes" id="UP000028837">
    <property type="component" value="Unassembled WGS sequence"/>
</dbReference>
<proteinExistence type="predicted"/>
<evidence type="ECO:0000313" key="2">
    <source>
        <dbReference type="Proteomes" id="UP000028837"/>
    </source>
</evidence>
<protein>
    <submittedName>
        <fullName evidence="1">Uncharacterized protein</fullName>
    </submittedName>
</protein>
<comment type="caution">
    <text evidence="1">The sequence shown here is derived from an EMBL/GenBank/DDBJ whole genome shotgun (WGS) entry which is preliminary data.</text>
</comment>
<name>A0A086JEX1_TOXGO</name>
<dbReference type="EMBL" id="AHZU02001601">
    <property type="protein sequence ID" value="KFG30689.1"/>
    <property type="molecule type" value="Genomic_DNA"/>
</dbReference>